<reference evidence="1" key="1">
    <citation type="journal article" date="2014" name="Int. J. Syst. Evol. Microbiol.">
        <title>Complete genome sequence of Corynebacterium casei LMG S-19264T (=DSM 44701T), isolated from a smear-ripened cheese.</title>
        <authorList>
            <consortium name="US DOE Joint Genome Institute (JGI-PGF)"/>
            <person name="Walter F."/>
            <person name="Albersmeier A."/>
            <person name="Kalinowski J."/>
            <person name="Ruckert C."/>
        </authorList>
    </citation>
    <scope>NUCLEOTIDE SEQUENCE</scope>
    <source>
        <strain evidence="1">KCTC 32437</strain>
    </source>
</reference>
<dbReference type="EMBL" id="BMZE01000007">
    <property type="protein sequence ID" value="GHA39324.1"/>
    <property type="molecule type" value="Genomic_DNA"/>
</dbReference>
<protein>
    <submittedName>
        <fullName evidence="1">Uncharacterized protein</fullName>
    </submittedName>
</protein>
<reference evidence="1" key="2">
    <citation type="submission" date="2020-09" db="EMBL/GenBank/DDBJ databases">
        <authorList>
            <person name="Sun Q."/>
            <person name="Kim S."/>
        </authorList>
    </citation>
    <scope>NUCLEOTIDE SEQUENCE</scope>
    <source>
        <strain evidence="1">KCTC 32437</strain>
    </source>
</reference>
<dbReference type="Proteomes" id="UP000646579">
    <property type="component" value="Unassembled WGS sequence"/>
</dbReference>
<evidence type="ECO:0000313" key="2">
    <source>
        <dbReference type="Proteomes" id="UP000646579"/>
    </source>
</evidence>
<name>A0A918SHW6_9HYPH</name>
<evidence type="ECO:0000313" key="1">
    <source>
        <dbReference type="EMBL" id="GHA39324.1"/>
    </source>
</evidence>
<proteinExistence type="predicted"/>
<accession>A0A918SHW6</accession>
<dbReference type="AlphaFoldDB" id="A0A918SHW6"/>
<organism evidence="1 2">
    <name type="scientific">Devosia pacifica</name>
    <dbReference type="NCBI Taxonomy" id="1335967"/>
    <lineage>
        <taxon>Bacteria</taxon>
        <taxon>Pseudomonadati</taxon>
        <taxon>Pseudomonadota</taxon>
        <taxon>Alphaproteobacteria</taxon>
        <taxon>Hyphomicrobiales</taxon>
        <taxon>Devosiaceae</taxon>
        <taxon>Devosia</taxon>
    </lineage>
</organism>
<gene>
    <name evidence="1" type="ORF">GCM10007989_38810</name>
</gene>
<sequence>MSEKGSDAEWQVFPFPRQYRTDRYRPQIELIFFFPLMPDKWQHELESVGRSCVILAPIQIAYRFWGDVRCVAINSSDWTPKMELEQKHWRYFFIRLSSSLCQVLGSRMNRLESF</sequence>
<keyword evidence="2" id="KW-1185">Reference proteome</keyword>
<comment type="caution">
    <text evidence="1">The sequence shown here is derived from an EMBL/GenBank/DDBJ whole genome shotgun (WGS) entry which is preliminary data.</text>
</comment>